<dbReference type="PANTHER" id="PTHR43639:SF1">
    <property type="entry name" value="SHORT-CHAIN DEHYDROGENASE_REDUCTASE FAMILY PROTEIN"/>
    <property type="match status" value="1"/>
</dbReference>
<dbReference type="STRING" id="1166073.SAMN05192530_11295"/>
<dbReference type="AlphaFoldDB" id="A0A1H0M6L2"/>
<dbReference type="OrthoDB" id="9803333at2"/>
<dbReference type="EMBL" id="FNIT01000014">
    <property type="protein sequence ID" value="SDO81996.1"/>
    <property type="molecule type" value="Genomic_DNA"/>
</dbReference>
<gene>
    <name evidence="3" type="ORF">SAMN05192530_11295</name>
    <name evidence="4" type="ORF">SAMN05192530_11485</name>
</gene>
<name>A0A1H0M6L2_9HYPH</name>
<dbReference type="InterPro" id="IPR036291">
    <property type="entry name" value="NAD(P)-bd_dom_sf"/>
</dbReference>
<dbReference type="InterPro" id="IPR002347">
    <property type="entry name" value="SDR_fam"/>
</dbReference>
<comment type="similarity">
    <text evidence="1">Belongs to the short-chain dehydrogenases/reductases (SDR) family.</text>
</comment>
<dbReference type="SUPFAM" id="SSF51735">
    <property type="entry name" value="NAD(P)-binding Rossmann-fold domains"/>
    <property type="match status" value="1"/>
</dbReference>
<organism evidence="3 5">
    <name type="scientific">Aureimonas jatrophae</name>
    <dbReference type="NCBI Taxonomy" id="1166073"/>
    <lineage>
        <taxon>Bacteria</taxon>
        <taxon>Pseudomonadati</taxon>
        <taxon>Pseudomonadota</taxon>
        <taxon>Alphaproteobacteria</taxon>
        <taxon>Hyphomicrobiales</taxon>
        <taxon>Aurantimonadaceae</taxon>
        <taxon>Aureimonas</taxon>
    </lineage>
</organism>
<proteinExistence type="inferred from homology"/>
<evidence type="ECO:0000313" key="3">
    <source>
        <dbReference type="EMBL" id="SDO76099.1"/>
    </source>
</evidence>
<feature type="non-terminal residue" evidence="3">
    <location>
        <position position="99"/>
    </location>
</feature>
<keyword evidence="5" id="KW-1185">Reference proteome</keyword>
<dbReference type="PANTHER" id="PTHR43639">
    <property type="entry name" value="OXIDOREDUCTASE, SHORT-CHAIN DEHYDROGENASE/REDUCTASE FAMILY (AFU_ORTHOLOGUE AFUA_5G02870)"/>
    <property type="match status" value="1"/>
</dbReference>
<evidence type="ECO:0000313" key="4">
    <source>
        <dbReference type="EMBL" id="SDO81996.1"/>
    </source>
</evidence>
<dbReference type="PRINTS" id="PR00081">
    <property type="entry name" value="GDHRDH"/>
</dbReference>
<dbReference type="Pfam" id="PF00106">
    <property type="entry name" value="adh_short"/>
    <property type="match status" value="1"/>
</dbReference>
<evidence type="ECO:0000256" key="1">
    <source>
        <dbReference type="ARBA" id="ARBA00006484"/>
    </source>
</evidence>
<protein>
    <submittedName>
        <fullName evidence="3">3-oxoacyl-[acyl-carrier protein] reductase</fullName>
    </submittedName>
</protein>
<dbReference type="Proteomes" id="UP000198793">
    <property type="component" value="Unassembled WGS sequence"/>
</dbReference>
<accession>A0A1H0M6L2</accession>
<evidence type="ECO:0000256" key="2">
    <source>
        <dbReference type="ARBA" id="ARBA00023002"/>
    </source>
</evidence>
<dbReference type="RefSeq" id="WP_139184070.1">
    <property type="nucleotide sequence ID" value="NZ_FNIT01000012.1"/>
</dbReference>
<reference evidence="3 5" key="1">
    <citation type="submission" date="2016-10" db="EMBL/GenBank/DDBJ databases">
        <authorList>
            <person name="de Groot N.N."/>
        </authorList>
    </citation>
    <scope>NUCLEOTIDE SEQUENCE [LARGE SCALE GENOMIC DNA]</scope>
    <source>
        <strain evidence="3">L7-484</strain>
        <strain evidence="5">L7-484,KACC 16230,DSM 25025</strain>
    </source>
</reference>
<dbReference type="EMBL" id="FNIT01000012">
    <property type="protein sequence ID" value="SDO76099.1"/>
    <property type="molecule type" value="Genomic_DNA"/>
</dbReference>
<dbReference type="Gene3D" id="3.40.50.720">
    <property type="entry name" value="NAD(P)-binding Rossmann-like Domain"/>
    <property type="match status" value="1"/>
</dbReference>
<dbReference type="GO" id="GO:0016491">
    <property type="term" value="F:oxidoreductase activity"/>
    <property type="evidence" value="ECO:0007669"/>
    <property type="project" value="UniProtKB-KW"/>
</dbReference>
<sequence>MKNLEGKTAVVTGASKGIGAAIAKELAARGARVVVNYASSRQGADDVVAEITAGGGEAIAVRASVANGEDVKRLFARAIAAYGSLDILVNNAAVYGPTP</sequence>
<evidence type="ECO:0000313" key="5">
    <source>
        <dbReference type="Proteomes" id="UP000198793"/>
    </source>
</evidence>
<keyword evidence="2" id="KW-0560">Oxidoreductase</keyword>